<keyword evidence="4 11" id="KW-0312">Gluconeogenesis</keyword>
<proteinExistence type="inferred from homology"/>
<sequence length="292" mass="30654">MVFSDLLTIWRNTGLEFSEIILAQEMMETGRDPVAVKRSLKYLMDVMLEEAQKNFGKPFKTLTGLTGNNAAKLCASKPRVLSEFNWVATVTALSMAESNAAMGRIVACPTAGSCGVMPAMLYALRNVKEADNEGLLKAFIVASGVGNVVAKKATLSGAAGGCQAEIGTATAMAAALMTYYFSHNPETVGHASALALKSLMGLVCDPVGGFVEVPCVKRNAIAVNVAIACAEMALAGIESVIPFDEVVEAMYHVGRSLPESLKETGLGGIAATRTAQKLVESIHKTLNSGSET</sequence>
<reference evidence="13" key="1">
    <citation type="journal article" date="2020" name="mSystems">
        <title>Genome- and Community-Level Interaction Insights into Carbon Utilization and Element Cycling Functions of Hydrothermarchaeota in Hydrothermal Sediment.</title>
        <authorList>
            <person name="Zhou Z."/>
            <person name="Liu Y."/>
            <person name="Xu W."/>
            <person name="Pan J."/>
            <person name="Luo Z.H."/>
            <person name="Li M."/>
        </authorList>
    </citation>
    <scope>NUCLEOTIDE SEQUENCE [LARGE SCALE GENOMIC DNA]</scope>
    <source>
        <strain evidence="13">SpSt-609</strain>
    </source>
</reference>
<gene>
    <name evidence="13" type="primary">sdaAA</name>
    <name evidence="13" type="ORF">ENT77_05560</name>
</gene>
<dbReference type="EC" id="4.3.1.17" evidence="11"/>
<dbReference type="InterPro" id="IPR004642">
    <property type="entry name" value="Ser_deHydtase_asu"/>
</dbReference>
<dbReference type="GO" id="GO:0046872">
    <property type="term" value="F:metal ion binding"/>
    <property type="evidence" value="ECO:0007669"/>
    <property type="project" value="UniProtKB-KW"/>
</dbReference>
<dbReference type="InterPro" id="IPR005130">
    <property type="entry name" value="Ser_deHydtase-like_asu"/>
</dbReference>
<feature type="domain" description="Serine dehydratase-like alpha subunit" evidence="12">
    <location>
        <begin position="13"/>
        <end position="270"/>
    </location>
</feature>
<evidence type="ECO:0000256" key="6">
    <source>
        <dbReference type="ARBA" id="ARBA00022723"/>
    </source>
</evidence>
<organism evidence="13">
    <name type="scientific">Fervidobacterium thailandense</name>
    <dbReference type="NCBI Taxonomy" id="1008305"/>
    <lineage>
        <taxon>Bacteria</taxon>
        <taxon>Thermotogati</taxon>
        <taxon>Thermotogota</taxon>
        <taxon>Thermotogae</taxon>
        <taxon>Thermotogales</taxon>
        <taxon>Fervidobacteriaceae</taxon>
        <taxon>Fervidobacterium</taxon>
    </lineage>
</organism>
<dbReference type="EMBL" id="DSZY01000027">
    <property type="protein sequence ID" value="HGU40646.1"/>
    <property type="molecule type" value="Genomic_DNA"/>
</dbReference>
<evidence type="ECO:0000256" key="11">
    <source>
        <dbReference type="RuleBase" id="RU366059"/>
    </source>
</evidence>
<dbReference type="NCBIfam" id="TIGR00718">
    <property type="entry name" value="sda_alpha"/>
    <property type="match status" value="1"/>
</dbReference>
<accession>A0A7C4GHX8</accession>
<keyword evidence="8 11" id="KW-0411">Iron-sulfur</keyword>
<evidence type="ECO:0000256" key="9">
    <source>
        <dbReference type="ARBA" id="ARBA00023239"/>
    </source>
</evidence>
<keyword evidence="7 11" id="KW-0408">Iron</keyword>
<comment type="cofactor">
    <cofactor evidence="1 11">
        <name>[4Fe-4S] cluster</name>
        <dbReference type="ChEBI" id="CHEBI:49883"/>
    </cofactor>
</comment>
<evidence type="ECO:0000256" key="10">
    <source>
        <dbReference type="ARBA" id="ARBA00049406"/>
    </source>
</evidence>
<evidence type="ECO:0000256" key="4">
    <source>
        <dbReference type="ARBA" id="ARBA00022432"/>
    </source>
</evidence>
<evidence type="ECO:0000256" key="2">
    <source>
        <dbReference type="ARBA" id="ARBA00004742"/>
    </source>
</evidence>
<comment type="pathway">
    <text evidence="2">Carbohydrate biosynthesis; gluconeogenesis.</text>
</comment>
<dbReference type="GO" id="GO:0006094">
    <property type="term" value="P:gluconeogenesis"/>
    <property type="evidence" value="ECO:0007669"/>
    <property type="project" value="UniProtKB-KW"/>
</dbReference>
<comment type="caution">
    <text evidence="13">The sequence shown here is derived from an EMBL/GenBank/DDBJ whole genome shotgun (WGS) entry which is preliminary data.</text>
</comment>
<comment type="catalytic activity">
    <reaction evidence="10 11">
        <text>L-serine = pyruvate + NH4(+)</text>
        <dbReference type="Rhea" id="RHEA:19169"/>
        <dbReference type="ChEBI" id="CHEBI:15361"/>
        <dbReference type="ChEBI" id="CHEBI:28938"/>
        <dbReference type="ChEBI" id="CHEBI:33384"/>
        <dbReference type="EC" id="4.3.1.17"/>
    </reaction>
</comment>
<name>A0A7C4GHX8_9BACT</name>
<evidence type="ECO:0000256" key="1">
    <source>
        <dbReference type="ARBA" id="ARBA00001966"/>
    </source>
</evidence>
<dbReference type="GO" id="GO:0051539">
    <property type="term" value="F:4 iron, 4 sulfur cluster binding"/>
    <property type="evidence" value="ECO:0007669"/>
    <property type="project" value="UniProtKB-UniRule"/>
</dbReference>
<dbReference type="GO" id="GO:0003941">
    <property type="term" value="F:L-serine ammonia-lyase activity"/>
    <property type="evidence" value="ECO:0007669"/>
    <property type="project" value="UniProtKB-UniRule"/>
</dbReference>
<keyword evidence="5 11" id="KW-0004">4Fe-4S</keyword>
<dbReference type="PANTHER" id="PTHR30182">
    <property type="entry name" value="L-SERINE DEHYDRATASE"/>
    <property type="match status" value="1"/>
</dbReference>
<keyword evidence="9 11" id="KW-0456">Lyase</keyword>
<evidence type="ECO:0000313" key="13">
    <source>
        <dbReference type="EMBL" id="HGU40646.1"/>
    </source>
</evidence>
<dbReference type="AlphaFoldDB" id="A0A7C4GHX8"/>
<protein>
    <recommendedName>
        <fullName evidence="11">L-serine dehydratase</fullName>
        <ecNumber evidence="11">4.3.1.17</ecNumber>
    </recommendedName>
</protein>
<dbReference type="PANTHER" id="PTHR30182:SF1">
    <property type="entry name" value="L-SERINE DEHYDRATASE 1"/>
    <property type="match status" value="1"/>
</dbReference>
<evidence type="ECO:0000256" key="8">
    <source>
        <dbReference type="ARBA" id="ARBA00023014"/>
    </source>
</evidence>
<comment type="similarity">
    <text evidence="3 11">Belongs to the iron-sulfur dependent L-serine dehydratase family.</text>
</comment>
<dbReference type="InterPro" id="IPR051318">
    <property type="entry name" value="Fe-S_L-Ser"/>
</dbReference>
<evidence type="ECO:0000259" key="12">
    <source>
        <dbReference type="Pfam" id="PF03313"/>
    </source>
</evidence>
<dbReference type="Pfam" id="PF03313">
    <property type="entry name" value="SDH_alpha"/>
    <property type="match status" value="1"/>
</dbReference>
<evidence type="ECO:0000256" key="5">
    <source>
        <dbReference type="ARBA" id="ARBA00022485"/>
    </source>
</evidence>
<evidence type="ECO:0000256" key="7">
    <source>
        <dbReference type="ARBA" id="ARBA00023004"/>
    </source>
</evidence>
<evidence type="ECO:0000256" key="3">
    <source>
        <dbReference type="ARBA" id="ARBA00008636"/>
    </source>
</evidence>
<keyword evidence="6 11" id="KW-0479">Metal-binding</keyword>